<proteinExistence type="predicted"/>
<feature type="domain" description="HTH marR-type" evidence="1">
    <location>
        <begin position="28"/>
        <end position="160"/>
    </location>
</feature>
<dbReference type="AlphaFoldDB" id="A0A2T0SLG5"/>
<dbReference type="InterPro" id="IPR000835">
    <property type="entry name" value="HTH_MarR-typ"/>
</dbReference>
<dbReference type="Pfam" id="PF01047">
    <property type="entry name" value="MarR"/>
    <property type="match status" value="1"/>
</dbReference>
<organism evidence="2 3">
    <name type="scientific">Umezawaea tangerina</name>
    <dbReference type="NCBI Taxonomy" id="84725"/>
    <lineage>
        <taxon>Bacteria</taxon>
        <taxon>Bacillati</taxon>
        <taxon>Actinomycetota</taxon>
        <taxon>Actinomycetes</taxon>
        <taxon>Pseudonocardiales</taxon>
        <taxon>Pseudonocardiaceae</taxon>
        <taxon>Umezawaea</taxon>
    </lineage>
</organism>
<dbReference type="GO" id="GO:0006950">
    <property type="term" value="P:response to stress"/>
    <property type="evidence" value="ECO:0007669"/>
    <property type="project" value="TreeGrafter"/>
</dbReference>
<dbReference type="PROSITE" id="PS50995">
    <property type="entry name" value="HTH_MARR_2"/>
    <property type="match status" value="1"/>
</dbReference>
<dbReference type="PANTHER" id="PTHR33164:SF99">
    <property type="entry name" value="MARR FAMILY REGULATORY PROTEIN"/>
    <property type="match status" value="1"/>
</dbReference>
<dbReference type="PRINTS" id="PR00598">
    <property type="entry name" value="HTHMARR"/>
</dbReference>
<dbReference type="PANTHER" id="PTHR33164">
    <property type="entry name" value="TRANSCRIPTIONAL REGULATOR, MARR FAMILY"/>
    <property type="match status" value="1"/>
</dbReference>
<dbReference type="InterPro" id="IPR039422">
    <property type="entry name" value="MarR/SlyA-like"/>
</dbReference>
<evidence type="ECO:0000259" key="1">
    <source>
        <dbReference type="PROSITE" id="PS50995"/>
    </source>
</evidence>
<protein>
    <submittedName>
        <fullName evidence="2">MarR family transcriptional regulator</fullName>
    </submittedName>
</protein>
<dbReference type="SUPFAM" id="SSF46785">
    <property type="entry name" value="Winged helix' DNA-binding domain"/>
    <property type="match status" value="1"/>
</dbReference>
<name>A0A2T0SLG5_9PSEU</name>
<keyword evidence="3" id="KW-1185">Reference proteome</keyword>
<sequence length="179" mass="19738">MTLQLWGILAVVTAEPPRWLTAAQQNAWIAFSGVLIKLPYALDADMRAKAGFSHFEYLVLSVLSETAERSLPMSRLASLTNASLSRMSHVVTRLEGKGWVSRSTSVDNRRITRATLTDAGFALLVEVAPGHVDTVRHLVFDALTPEQQEQLAAISAQVLERLDPGGEWPPHETRRIAEP</sequence>
<gene>
    <name evidence="2" type="ORF">CLV43_11719</name>
</gene>
<dbReference type="InterPro" id="IPR036388">
    <property type="entry name" value="WH-like_DNA-bd_sf"/>
</dbReference>
<comment type="caution">
    <text evidence="2">The sequence shown here is derived from an EMBL/GenBank/DDBJ whole genome shotgun (WGS) entry which is preliminary data.</text>
</comment>
<accession>A0A2T0SLG5</accession>
<dbReference type="GO" id="GO:0003700">
    <property type="term" value="F:DNA-binding transcription factor activity"/>
    <property type="evidence" value="ECO:0007669"/>
    <property type="project" value="InterPro"/>
</dbReference>
<dbReference type="InterPro" id="IPR036390">
    <property type="entry name" value="WH_DNA-bd_sf"/>
</dbReference>
<dbReference type="Proteomes" id="UP000239494">
    <property type="component" value="Unassembled WGS sequence"/>
</dbReference>
<evidence type="ECO:0000313" key="2">
    <source>
        <dbReference type="EMBL" id="PRY34246.1"/>
    </source>
</evidence>
<reference evidence="2 3" key="1">
    <citation type="submission" date="2018-03" db="EMBL/GenBank/DDBJ databases">
        <title>Genomic Encyclopedia of Archaeal and Bacterial Type Strains, Phase II (KMG-II): from individual species to whole genera.</title>
        <authorList>
            <person name="Goeker M."/>
        </authorList>
    </citation>
    <scope>NUCLEOTIDE SEQUENCE [LARGE SCALE GENOMIC DNA]</scope>
    <source>
        <strain evidence="2 3">DSM 44720</strain>
    </source>
</reference>
<dbReference type="EMBL" id="PVTF01000017">
    <property type="protein sequence ID" value="PRY34246.1"/>
    <property type="molecule type" value="Genomic_DNA"/>
</dbReference>
<dbReference type="SMART" id="SM00347">
    <property type="entry name" value="HTH_MARR"/>
    <property type="match status" value="1"/>
</dbReference>
<dbReference type="Gene3D" id="1.10.10.10">
    <property type="entry name" value="Winged helix-like DNA-binding domain superfamily/Winged helix DNA-binding domain"/>
    <property type="match status" value="1"/>
</dbReference>
<evidence type="ECO:0000313" key="3">
    <source>
        <dbReference type="Proteomes" id="UP000239494"/>
    </source>
</evidence>